<feature type="compositionally biased region" description="Polar residues" evidence="8">
    <location>
        <begin position="405"/>
        <end position="414"/>
    </location>
</feature>
<feature type="compositionally biased region" description="Basic and acidic residues" evidence="8">
    <location>
        <begin position="389"/>
        <end position="401"/>
    </location>
</feature>
<proteinExistence type="inferred from homology"/>
<evidence type="ECO:0000256" key="7">
    <source>
        <dbReference type="SAM" id="Coils"/>
    </source>
</evidence>
<feature type="region of interest" description="Disordered" evidence="8">
    <location>
        <begin position="922"/>
        <end position="1049"/>
    </location>
</feature>
<dbReference type="InterPro" id="IPR031372">
    <property type="entry name" value="CAMSAP_CC1"/>
</dbReference>
<dbReference type="InterPro" id="IPR036872">
    <property type="entry name" value="CH_dom_sf"/>
</dbReference>
<dbReference type="GO" id="GO:0036449">
    <property type="term" value="C:microtubule minus-end"/>
    <property type="evidence" value="ECO:0007669"/>
    <property type="project" value="TreeGrafter"/>
</dbReference>
<feature type="compositionally biased region" description="Basic and acidic residues" evidence="8">
    <location>
        <begin position="656"/>
        <end position="671"/>
    </location>
</feature>
<feature type="domain" description="CKK" evidence="10">
    <location>
        <begin position="1260"/>
        <end position="1392"/>
    </location>
</feature>
<feature type="region of interest" description="Disordered" evidence="8">
    <location>
        <begin position="1071"/>
        <end position="1169"/>
    </location>
</feature>
<dbReference type="InterPro" id="IPR022613">
    <property type="entry name" value="CH_CAMSAP_2"/>
</dbReference>
<evidence type="ECO:0000256" key="8">
    <source>
        <dbReference type="SAM" id="MobiDB-lite"/>
    </source>
</evidence>
<dbReference type="KEGG" id="bbel:109473163"/>
<keyword evidence="11" id="KW-1185">Reference proteome</keyword>
<feature type="compositionally biased region" description="Low complexity" evidence="8">
    <location>
        <begin position="1248"/>
        <end position="1259"/>
    </location>
</feature>
<organism evidence="11 12">
    <name type="scientific">Branchiostoma belcheri</name>
    <name type="common">Amphioxus</name>
    <dbReference type="NCBI Taxonomy" id="7741"/>
    <lineage>
        <taxon>Eukaryota</taxon>
        <taxon>Metazoa</taxon>
        <taxon>Chordata</taxon>
        <taxon>Cephalochordata</taxon>
        <taxon>Leptocardii</taxon>
        <taxon>Amphioxiformes</taxon>
        <taxon>Branchiostomatidae</taxon>
        <taxon>Branchiostoma</taxon>
    </lineage>
</organism>
<keyword evidence="5" id="KW-0206">Cytoskeleton</keyword>
<dbReference type="InterPro" id="IPR014797">
    <property type="entry name" value="CKK_CAMSAP"/>
</dbReference>
<name>A0A6P4YW85_BRABE</name>
<feature type="region of interest" description="Disordered" evidence="8">
    <location>
        <begin position="539"/>
        <end position="574"/>
    </location>
</feature>
<dbReference type="GO" id="GO:0031122">
    <property type="term" value="P:cytoplasmic microtubule organization"/>
    <property type="evidence" value="ECO:0007669"/>
    <property type="project" value="TreeGrafter"/>
</dbReference>
<evidence type="ECO:0000259" key="9">
    <source>
        <dbReference type="PROSITE" id="PS50021"/>
    </source>
</evidence>
<dbReference type="PROSITE" id="PS50021">
    <property type="entry name" value="CH"/>
    <property type="match status" value="1"/>
</dbReference>
<gene>
    <name evidence="12" type="primary">LOC109473163</name>
</gene>
<dbReference type="GO" id="GO:0051011">
    <property type="term" value="F:microtubule minus-end binding"/>
    <property type="evidence" value="ECO:0007669"/>
    <property type="project" value="TreeGrafter"/>
</dbReference>
<evidence type="ECO:0000256" key="1">
    <source>
        <dbReference type="ARBA" id="ARBA00004245"/>
    </source>
</evidence>
<dbReference type="PROSITE" id="PS51508">
    <property type="entry name" value="CKK"/>
    <property type="match status" value="1"/>
</dbReference>
<dbReference type="RefSeq" id="XP_019628608.1">
    <property type="nucleotide sequence ID" value="XM_019773049.1"/>
</dbReference>
<sequence>MSETLQDRRTDADDGLAVPDILPLTEYDSFRGKVHASLLWAIGKAYGGLVPPELQWPFFTDDEGVEQLTPLLVGMLTAGELYCMICTQLFREPCDWGGHWSVIQALGRRGIQAMEDEENGVSQENLQEAQPINLKSHLAVLDALMEAYINEVISIEGVVTAVKKFASFNASQELPYDMEDALLFWLSKVGRTLQDDRASKKVNDPEGGDLPVLDDILKDLNDGRVLLAVLCFYCPNHIRPADGQLGSLISMSESVRNLSLVRRFCDQHLGAMFHLSYEDVLYSPEVLKPNVKAFVAELFWWLEVVQPDIVQPGLTNHQQTIPLEPEVSSTPTRARPRPTVPISKATKRSFQVPTPERDTQSNLSITPSHSSPDISKHTPLLTLRHRAKRDSQHGEGEEVLHPLRRSNSLNSASDASVKGSVMAWPEVANSNGGVPRPGNVGHESQQDLDLESVSSRPESRTDRADSSPAPQAPQAPREPLMPAVLRPSKEKNNTCKKEEELGEGPDKSVTKIDRTGRLRHTVVSSDVDTMDQITPISESVSSFSLSSSSDVVMGSQGDSDSTVSSESCSTNRPQGFYLAPVSTAMSYDVTDRAPEKRGIPATGKSYTVAENMYTTESAQAAGIPIIDDNNLGRGAGFEEEENPGTGEDGGSVVESPKLHSETLDKEKELQKESSSLLQKERESLQMEFLQRESVQIQTWGKGGDKNCNGGGVTMATTPSQEVKVAATSAGCVTTWGRNRASRGSTPEEQENGHGSQPLASQMVKLRLKLEEKRRTIENEKKKMELQWNRQRQRVGKAAFLHVISQKKNTKEPPVAENYRYDRGDNNGRIRFDKNEVSAPCMTGFASANSSIPEEVASEVNSLALREPVFAPKQSHELPMSPNEATSPGNGDVIDLNEYNTSLERLNSDLSMIQKEIARLSHQQDVLKSQSSPQAKERPPQSGKVKPVASKSPKSKEKNVASTPKLTHANVAGTVSNASSVSSNQSRSSKKQPGRVTAMEASPTIEHVQHRRLAGSQSDQTLGLGGSSGQQFDADLPRSESEPVPPACVEDSVGTVLPVRTTFDSTVEQWALTGEVSKPEDSREEAVLPESPGGEGKAAAVGFFSFNSVDADKTKAEEMTRKREQFLRTRQKREEQLKARQMEREAELEREREERRRRQEEAEQRKAEEKARKELIYQEYQRRKQEQELQQQQQRKGARPKKSRPKSGPPTDSHKGSSSSGGSRPASVVESRDETSGSSGSGRKTPDWEQSSQSSTSEYTGPKLFVKPSTKSNRHIIINALKDCCLAGEVNNQVKGKVLEALAMSESNHYVILFRDARCQFRAVYSYNPENEKIHKLVGNGPSSIMGKMISSLYKYNSGGKQFVGIPSKTMSVSVDALTIHNHLWQSKKSSGK</sequence>
<dbReference type="GO" id="GO:0007026">
    <property type="term" value="P:negative regulation of microtubule depolymerization"/>
    <property type="evidence" value="ECO:0007669"/>
    <property type="project" value="TreeGrafter"/>
</dbReference>
<keyword evidence="3 6" id="KW-0493">Microtubule</keyword>
<evidence type="ECO:0000256" key="3">
    <source>
        <dbReference type="ARBA" id="ARBA00022701"/>
    </source>
</evidence>
<dbReference type="Proteomes" id="UP000515135">
    <property type="component" value="Unplaced"/>
</dbReference>
<feature type="region of interest" description="Disordered" evidence="8">
    <location>
        <begin position="736"/>
        <end position="757"/>
    </location>
</feature>
<dbReference type="GeneID" id="109473163"/>
<feature type="coiled-coil region" evidence="7">
    <location>
        <begin position="895"/>
        <end position="922"/>
    </location>
</feature>
<feature type="region of interest" description="Disordered" evidence="8">
    <location>
        <begin position="320"/>
        <end position="510"/>
    </location>
</feature>
<dbReference type="PANTHER" id="PTHR21595">
    <property type="entry name" value="PATRONIN"/>
    <property type="match status" value="1"/>
</dbReference>
<dbReference type="Pfam" id="PF11971">
    <property type="entry name" value="CAMSAP_CH"/>
    <property type="match status" value="1"/>
</dbReference>
<dbReference type="SUPFAM" id="SSF50346">
    <property type="entry name" value="PRC-barrel domain"/>
    <property type="match status" value="1"/>
</dbReference>
<dbReference type="FunFam" id="3.10.20.360:FF:000002">
    <property type="entry name" value="Patronin, isoform M"/>
    <property type="match status" value="1"/>
</dbReference>
<feature type="compositionally biased region" description="Basic residues" evidence="8">
    <location>
        <begin position="1195"/>
        <end position="1204"/>
    </location>
</feature>
<dbReference type="InterPro" id="IPR011033">
    <property type="entry name" value="PRC_barrel-like_sf"/>
</dbReference>
<accession>A0A6P4YW85</accession>
<evidence type="ECO:0000313" key="12">
    <source>
        <dbReference type="RefSeq" id="XP_019628608.1"/>
    </source>
</evidence>
<dbReference type="GO" id="GO:0031175">
    <property type="term" value="P:neuron projection development"/>
    <property type="evidence" value="ECO:0007669"/>
    <property type="project" value="InterPro"/>
</dbReference>
<feature type="compositionally biased region" description="Low complexity" evidence="8">
    <location>
        <begin position="968"/>
        <end position="986"/>
    </location>
</feature>
<evidence type="ECO:0000256" key="2">
    <source>
        <dbReference type="ARBA" id="ARBA00022490"/>
    </source>
</evidence>
<feature type="compositionally biased region" description="Polar residues" evidence="8">
    <location>
        <begin position="922"/>
        <end position="933"/>
    </location>
</feature>
<dbReference type="InterPro" id="IPR032940">
    <property type="entry name" value="CAMSAP"/>
</dbReference>
<protein>
    <submittedName>
        <fullName evidence="12">Calmodulin-regulated spectrin-associated protein 2-like</fullName>
    </submittedName>
</protein>
<feature type="region of interest" description="Disordered" evidence="8">
    <location>
        <begin position="871"/>
        <end position="894"/>
    </location>
</feature>
<evidence type="ECO:0000313" key="11">
    <source>
        <dbReference type="Proteomes" id="UP000515135"/>
    </source>
</evidence>
<feature type="compositionally biased region" description="Low complexity" evidence="8">
    <location>
        <begin position="539"/>
        <end position="570"/>
    </location>
</feature>
<dbReference type="InterPro" id="IPR038209">
    <property type="entry name" value="CKK_dom_sf"/>
</dbReference>
<keyword evidence="2" id="KW-0963">Cytoplasm</keyword>
<dbReference type="OrthoDB" id="2125658at2759"/>
<feature type="domain" description="Calponin-homology (CH)" evidence="9">
    <location>
        <begin position="176"/>
        <end position="303"/>
    </location>
</feature>
<dbReference type="SMART" id="SM01051">
    <property type="entry name" value="CAMSAP_CKK"/>
    <property type="match status" value="1"/>
</dbReference>
<evidence type="ECO:0000256" key="4">
    <source>
        <dbReference type="ARBA" id="ARBA00023054"/>
    </source>
</evidence>
<dbReference type="Pfam" id="PF17095">
    <property type="entry name" value="CAMSAP_CC1"/>
    <property type="match status" value="1"/>
</dbReference>
<dbReference type="InterPro" id="IPR058042">
    <property type="entry name" value="CAMSAP_N"/>
</dbReference>
<evidence type="ECO:0000256" key="5">
    <source>
        <dbReference type="ARBA" id="ARBA00023212"/>
    </source>
</evidence>
<evidence type="ECO:0000259" key="10">
    <source>
        <dbReference type="PROSITE" id="PS51508"/>
    </source>
</evidence>
<comment type="domain">
    <text evidence="6">The CKK domain binds microtubules.</text>
</comment>
<dbReference type="Gene3D" id="3.10.20.360">
    <property type="entry name" value="CKK domain"/>
    <property type="match status" value="1"/>
</dbReference>
<dbReference type="Pfam" id="PF25532">
    <property type="entry name" value="CH_CAMSAP2_N"/>
    <property type="match status" value="1"/>
</dbReference>
<feature type="compositionally biased region" description="Low complexity" evidence="8">
    <location>
        <begin position="466"/>
        <end position="477"/>
    </location>
</feature>
<evidence type="ECO:0000256" key="6">
    <source>
        <dbReference type="PROSITE-ProRule" id="PRU00841"/>
    </source>
</evidence>
<feature type="compositionally biased region" description="Basic and acidic residues" evidence="8">
    <location>
        <begin position="487"/>
        <end position="510"/>
    </location>
</feature>
<feature type="compositionally biased region" description="Polar residues" evidence="8">
    <location>
        <begin position="741"/>
        <end position="757"/>
    </location>
</feature>
<keyword evidence="4 7" id="KW-0175">Coiled coil</keyword>
<dbReference type="GO" id="GO:0005516">
    <property type="term" value="F:calmodulin binding"/>
    <property type="evidence" value="ECO:0007669"/>
    <property type="project" value="InterPro"/>
</dbReference>
<dbReference type="GO" id="GO:0030507">
    <property type="term" value="F:spectrin binding"/>
    <property type="evidence" value="ECO:0007669"/>
    <property type="project" value="InterPro"/>
</dbReference>
<feature type="compositionally biased region" description="Polar residues" evidence="8">
    <location>
        <begin position="360"/>
        <end position="373"/>
    </location>
</feature>
<feature type="compositionally biased region" description="Low complexity" evidence="8">
    <location>
        <begin position="941"/>
        <end position="951"/>
    </location>
</feature>
<feature type="region of interest" description="Disordered" evidence="8">
    <location>
        <begin position="631"/>
        <end position="678"/>
    </location>
</feature>
<comment type="subcellular location">
    <subcellularLocation>
        <location evidence="1">Cytoplasm</location>
        <location evidence="1">Cytoskeleton</location>
    </subcellularLocation>
</comment>
<dbReference type="Pfam" id="PF08683">
    <property type="entry name" value="CAMSAP_CKK"/>
    <property type="match status" value="1"/>
</dbReference>
<dbReference type="PANTHER" id="PTHR21595:SF0">
    <property type="entry name" value="PATRONIN"/>
    <property type="match status" value="1"/>
</dbReference>
<feature type="region of interest" description="Disordered" evidence="8">
    <location>
        <begin position="1182"/>
        <end position="1265"/>
    </location>
</feature>
<comment type="similarity">
    <text evidence="6">Belongs to the CAMSAP1 family.</text>
</comment>
<feature type="compositionally biased region" description="Basic and acidic residues" evidence="8">
    <location>
        <begin position="1109"/>
        <end position="1169"/>
    </location>
</feature>
<reference evidence="12" key="1">
    <citation type="submission" date="2025-08" db="UniProtKB">
        <authorList>
            <consortium name="RefSeq"/>
        </authorList>
    </citation>
    <scope>IDENTIFICATION</scope>
    <source>
        <tissue evidence="12">Gonad</tissue>
    </source>
</reference>
<dbReference type="InterPro" id="IPR001715">
    <property type="entry name" value="CH_dom"/>
</dbReference>
<feature type="compositionally biased region" description="Basic and acidic residues" evidence="8">
    <location>
        <begin position="1076"/>
        <end position="1085"/>
    </location>
</feature>
<dbReference type="SUPFAM" id="SSF47576">
    <property type="entry name" value="Calponin-homology domain, CH-domain"/>
    <property type="match status" value="1"/>
</dbReference>